<organism evidence="4 5">
    <name type="scientific">Magallana gigas</name>
    <name type="common">Pacific oyster</name>
    <name type="synonym">Crassostrea gigas</name>
    <dbReference type="NCBI Taxonomy" id="29159"/>
    <lineage>
        <taxon>Eukaryota</taxon>
        <taxon>Metazoa</taxon>
        <taxon>Spiralia</taxon>
        <taxon>Lophotrochozoa</taxon>
        <taxon>Mollusca</taxon>
        <taxon>Bivalvia</taxon>
        <taxon>Autobranchia</taxon>
        <taxon>Pteriomorphia</taxon>
        <taxon>Ostreida</taxon>
        <taxon>Ostreoidea</taxon>
        <taxon>Ostreidae</taxon>
        <taxon>Magallana</taxon>
    </lineage>
</organism>
<dbReference type="Pfam" id="PF00024">
    <property type="entry name" value="PAN_1"/>
    <property type="match status" value="1"/>
</dbReference>
<sequence>MKKMLHMSTYLGFFLLILCNPSVDCWDVYESSLDFHGLSVRKNDLWSVVTADDMGMCAKTCKLNKDCLSFTYNWITRNCRGHPEIFDRQTGSFNEDLGSQYYYSITYSPTPPTTPIPSTTTTKKGGGPQKEARGGEQVTQETTSTIGGGQVTQETTTTTVGGQVTLETTTTGGG</sequence>
<dbReference type="EnsemblMetazoa" id="G23308.1">
    <property type="protein sequence ID" value="G23308.1:cds"/>
    <property type="gene ID" value="G23308"/>
</dbReference>
<dbReference type="Proteomes" id="UP000005408">
    <property type="component" value="Unassembled WGS sequence"/>
</dbReference>
<evidence type="ECO:0000256" key="2">
    <source>
        <dbReference type="SAM" id="SignalP"/>
    </source>
</evidence>
<dbReference type="EnsemblMetazoa" id="G23308.2">
    <property type="protein sequence ID" value="G23308.2:cds"/>
    <property type="gene ID" value="G23308"/>
</dbReference>
<dbReference type="EnsemblMetazoa" id="G23308.3">
    <property type="protein sequence ID" value="G23308.3:cds"/>
    <property type="gene ID" value="G23308"/>
</dbReference>
<feature type="domain" description="Apple" evidence="3">
    <location>
        <begin position="35"/>
        <end position="101"/>
    </location>
</feature>
<dbReference type="GeneID" id="105332160"/>
<evidence type="ECO:0000259" key="3">
    <source>
        <dbReference type="Pfam" id="PF00024"/>
    </source>
</evidence>
<feature type="signal peptide" evidence="2">
    <location>
        <begin position="1"/>
        <end position="25"/>
    </location>
</feature>
<feature type="chain" id="PRO_5042431253" description="Apple domain-containing protein" evidence="2">
    <location>
        <begin position="26"/>
        <end position="174"/>
    </location>
</feature>
<dbReference type="AlphaFoldDB" id="A0A8W8KCD9"/>
<keyword evidence="2" id="KW-0732">Signal</keyword>
<dbReference type="KEGG" id="crg:105332160"/>
<dbReference type="RefSeq" id="XP_011432929.1">
    <property type="nucleotide sequence ID" value="XM_011434627.4"/>
</dbReference>
<feature type="compositionally biased region" description="Low complexity" evidence="1">
    <location>
        <begin position="151"/>
        <end position="174"/>
    </location>
</feature>
<evidence type="ECO:0000256" key="1">
    <source>
        <dbReference type="SAM" id="MobiDB-lite"/>
    </source>
</evidence>
<keyword evidence="5" id="KW-1185">Reference proteome</keyword>
<name>A0A8W8KCD9_MAGGI</name>
<evidence type="ECO:0000313" key="4">
    <source>
        <dbReference type="EnsemblMetazoa" id="G23308.3:cds"/>
    </source>
</evidence>
<dbReference type="OrthoDB" id="6160266at2759"/>
<dbReference type="InterPro" id="IPR003609">
    <property type="entry name" value="Pan_app"/>
</dbReference>
<feature type="region of interest" description="Disordered" evidence="1">
    <location>
        <begin position="108"/>
        <end position="174"/>
    </location>
</feature>
<dbReference type="Gene3D" id="3.50.4.10">
    <property type="entry name" value="Hepatocyte Growth Factor"/>
    <property type="match status" value="1"/>
</dbReference>
<reference evidence="4" key="1">
    <citation type="submission" date="2022-08" db="UniProtKB">
        <authorList>
            <consortium name="EnsemblMetazoa"/>
        </authorList>
    </citation>
    <scope>IDENTIFICATION</scope>
    <source>
        <strain evidence="4">05x7-T-G4-1.051#20</strain>
    </source>
</reference>
<dbReference type="SUPFAM" id="SSF57414">
    <property type="entry name" value="Hairpin loop containing domain-like"/>
    <property type="match status" value="1"/>
</dbReference>
<accession>A0A8W8KCD9</accession>
<dbReference type="RefSeq" id="XP_011432919.1">
    <property type="nucleotide sequence ID" value="XM_011434617.4"/>
</dbReference>
<protein>
    <recommendedName>
        <fullName evidence="3">Apple domain-containing protein</fullName>
    </recommendedName>
</protein>
<proteinExistence type="predicted"/>
<evidence type="ECO:0000313" key="5">
    <source>
        <dbReference type="Proteomes" id="UP000005408"/>
    </source>
</evidence>